<protein>
    <submittedName>
        <fullName evidence="1">Uncharacterized protein</fullName>
    </submittedName>
</protein>
<evidence type="ECO:0000313" key="1">
    <source>
        <dbReference type="EMBL" id="KAG6436513.1"/>
    </source>
</evidence>
<dbReference type="EMBL" id="PNBA02000001">
    <property type="protein sequence ID" value="KAG6436513.1"/>
    <property type="molecule type" value="Genomic_DNA"/>
</dbReference>
<evidence type="ECO:0000313" key="2">
    <source>
        <dbReference type="Proteomes" id="UP000298416"/>
    </source>
</evidence>
<dbReference type="AlphaFoldDB" id="A0A8X9ACG4"/>
<keyword evidence="2" id="KW-1185">Reference proteome</keyword>
<gene>
    <name evidence="1" type="ORF">SASPL_101414</name>
</gene>
<organism evidence="1">
    <name type="scientific">Salvia splendens</name>
    <name type="common">Scarlet sage</name>
    <dbReference type="NCBI Taxonomy" id="180675"/>
    <lineage>
        <taxon>Eukaryota</taxon>
        <taxon>Viridiplantae</taxon>
        <taxon>Streptophyta</taxon>
        <taxon>Embryophyta</taxon>
        <taxon>Tracheophyta</taxon>
        <taxon>Spermatophyta</taxon>
        <taxon>Magnoliopsida</taxon>
        <taxon>eudicotyledons</taxon>
        <taxon>Gunneridae</taxon>
        <taxon>Pentapetalae</taxon>
        <taxon>asterids</taxon>
        <taxon>lamiids</taxon>
        <taxon>Lamiales</taxon>
        <taxon>Lamiaceae</taxon>
        <taxon>Nepetoideae</taxon>
        <taxon>Mentheae</taxon>
        <taxon>Salviinae</taxon>
        <taxon>Salvia</taxon>
        <taxon>Salvia subgen. Calosphace</taxon>
        <taxon>core Calosphace</taxon>
    </lineage>
</organism>
<reference evidence="1" key="1">
    <citation type="submission" date="2018-01" db="EMBL/GenBank/DDBJ databases">
        <authorList>
            <person name="Mao J.F."/>
        </authorList>
    </citation>
    <scope>NUCLEOTIDE SEQUENCE</scope>
    <source>
        <strain evidence="1">Huo1</strain>
        <tissue evidence="1">Leaf</tissue>
    </source>
</reference>
<dbReference type="Proteomes" id="UP000298416">
    <property type="component" value="Unassembled WGS sequence"/>
</dbReference>
<reference evidence="1" key="2">
    <citation type="submission" date="2020-08" db="EMBL/GenBank/DDBJ databases">
        <title>Plant Genome Project.</title>
        <authorList>
            <person name="Zhang R.-G."/>
        </authorList>
    </citation>
    <scope>NUCLEOTIDE SEQUENCE</scope>
    <source>
        <strain evidence="1">Huo1</strain>
        <tissue evidence="1">Leaf</tissue>
    </source>
</reference>
<name>A0A8X9ACG4_SALSN</name>
<accession>A0A8X9ACG4</accession>
<proteinExistence type="predicted"/>
<sequence length="66" mass="7540">MSSCSCYCYGPMNLYSVNFVVQSKKAVFVMSRRVGVRASMVESYGSSNFSQRMERAWLISQVRSDH</sequence>
<comment type="caution">
    <text evidence="1">The sequence shown here is derived from an EMBL/GenBank/DDBJ whole genome shotgun (WGS) entry which is preliminary data.</text>
</comment>